<keyword evidence="5 10" id="KW-0479">Metal-binding</keyword>
<dbReference type="PANTHER" id="PTHR24304">
    <property type="entry name" value="CYTOCHROME P450 FAMILY 7"/>
    <property type="match status" value="1"/>
</dbReference>
<keyword evidence="4 10" id="KW-0349">Heme</keyword>
<evidence type="ECO:0000313" key="15">
    <source>
        <dbReference type="Proteomes" id="UP000800235"/>
    </source>
</evidence>
<feature type="transmembrane region" description="Helical" evidence="13">
    <location>
        <begin position="6"/>
        <end position="25"/>
    </location>
</feature>
<feature type="region of interest" description="Disordered" evidence="12">
    <location>
        <begin position="404"/>
        <end position="430"/>
    </location>
</feature>
<comment type="caution">
    <text evidence="14">The sequence shown here is derived from an EMBL/GenBank/DDBJ whole genome shotgun (WGS) entry which is preliminary data.</text>
</comment>
<dbReference type="Proteomes" id="UP000800235">
    <property type="component" value="Unassembled WGS sequence"/>
</dbReference>
<dbReference type="InterPro" id="IPR050529">
    <property type="entry name" value="CYP450_sterol_14alpha_dmase"/>
</dbReference>
<dbReference type="OrthoDB" id="1055148at2759"/>
<comment type="cofactor">
    <cofactor evidence="1 10">
        <name>heme</name>
        <dbReference type="ChEBI" id="CHEBI:30413"/>
    </cofactor>
</comment>
<evidence type="ECO:0000256" key="6">
    <source>
        <dbReference type="ARBA" id="ARBA00023002"/>
    </source>
</evidence>
<evidence type="ECO:0000313" key="14">
    <source>
        <dbReference type="EMBL" id="KAF2437055.1"/>
    </source>
</evidence>
<dbReference type="InterPro" id="IPR036396">
    <property type="entry name" value="Cyt_P450_sf"/>
</dbReference>
<comment type="subcellular location">
    <subcellularLocation>
        <location evidence="2">Membrane</location>
    </subcellularLocation>
</comment>
<dbReference type="InterPro" id="IPR001128">
    <property type="entry name" value="Cyt_P450"/>
</dbReference>
<evidence type="ECO:0000256" key="10">
    <source>
        <dbReference type="PIRSR" id="PIRSR602403-1"/>
    </source>
</evidence>
<dbReference type="CDD" id="cd11042">
    <property type="entry name" value="CYP51-like"/>
    <property type="match status" value="1"/>
</dbReference>
<evidence type="ECO:0000256" key="4">
    <source>
        <dbReference type="ARBA" id="ARBA00022617"/>
    </source>
</evidence>
<comment type="similarity">
    <text evidence="3 11">Belongs to the cytochrome P450 family.</text>
</comment>
<dbReference type="PANTHER" id="PTHR24304:SF2">
    <property type="entry name" value="24-HYDROXYCHOLESTEROL 7-ALPHA-HYDROXYLASE"/>
    <property type="match status" value="1"/>
</dbReference>
<dbReference type="GO" id="GO:0020037">
    <property type="term" value="F:heme binding"/>
    <property type="evidence" value="ECO:0007669"/>
    <property type="project" value="InterPro"/>
</dbReference>
<dbReference type="InterPro" id="IPR002403">
    <property type="entry name" value="Cyt_P450_E_grp-IV"/>
</dbReference>
<dbReference type="PROSITE" id="PS00086">
    <property type="entry name" value="CYTOCHROME_P450"/>
    <property type="match status" value="1"/>
</dbReference>
<dbReference type="EMBL" id="MU007009">
    <property type="protein sequence ID" value="KAF2437055.1"/>
    <property type="molecule type" value="Genomic_DNA"/>
</dbReference>
<accession>A0A9P4P481</accession>
<name>A0A9P4P481_9PEZI</name>
<dbReference type="FunFam" id="1.10.630.10:FF:000033">
    <property type="entry name" value="14-alpha sterol demethylase"/>
    <property type="match status" value="1"/>
</dbReference>
<dbReference type="AlphaFoldDB" id="A0A9P4P481"/>
<feature type="binding site" description="axial binding residue" evidence="10">
    <location>
        <position position="460"/>
    </location>
    <ligand>
        <name>heme</name>
        <dbReference type="ChEBI" id="CHEBI:30413"/>
    </ligand>
    <ligandPart>
        <name>Fe</name>
        <dbReference type="ChEBI" id="CHEBI:18248"/>
    </ligandPart>
</feature>
<reference evidence="14" key="1">
    <citation type="journal article" date="2020" name="Stud. Mycol.">
        <title>101 Dothideomycetes genomes: a test case for predicting lifestyles and emergence of pathogens.</title>
        <authorList>
            <person name="Haridas S."/>
            <person name="Albert R."/>
            <person name="Binder M."/>
            <person name="Bloem J."/>
            <person name="Labutti K."/>
            <person name="Salamov A."/>
            <person name="Andreopoulos B."/>
            <person name="Baker S."/>
            <person name="Barry K."/>
            <person name="Bills G."/>
            <person name="Bluhm B."/>
            <person name="Cannon C."/>
            <person name="Castanera R."/>
            <person name="Culley D."/>
            <person name="Daum C."/>
            <person name="Ezra D."/>
            <person name="Gonzalez J."/>
            <person name="Henrissat B."/>
            <person name="Kuo A."/>
            <person name="Liang C."/>
            <person name="Lipzen A."/>
            <person name="Lutzoni F."/>
            <person name="Magnuson J."/>
            <person name="Mondo S."/>
            <person name="Nolan M."/>
            <person name="Ohm R."/>
            <person name="Pangilinan J."/>
            <person name="Park H.-J."/>
            <person name="Ramirez L."/>
            <person name="Alfaro M."/>
            <person name="Sun H."/>
            <person name="Tritt A."/>
            <person name="Yoshinaga Y."/>
            <person name="Zwiers L.-H."/>
            <person name="Turgeon B."/>
            <person name="Goodwin S."/>
            <person name="Spatafora J."/>
            <person name="Crous P."/>
            <person name="Grigoriev I."/>
        </authorList>
    </citation>
    <scope>NUCLEOTIDE SEQUENCE</scope>
    <source>
        <strain evidence="14">CBS 130266</strain>
    </source>
</reference>
<evidence type="ECO:0000256" key="13">
    <source>
        <dbReference type="SAM" id="Phobius"/>
    </source>
</evidence>
<protein>
    <submittedName>
        <fullName evidence="14">Cytochrome P450</fullName>
    </submittedName>
</protein>
<dbReference type="GO" id="GO:0016020">
    <property type="term" value="C:membrane"/>
    <property type="evidence" value="ECO:0007669"/>
    <property type="project" value="UniProtKB-SubCell"/>
</dbReference>
<evidence type="ECO:0000256" key="12">
    <source>
        <dbReference type="SAM" id="MobiDB-lite"/>
    </source>
</evidence>
<evidence type="ECO:0000256" key="8">
    <source>
        <dbReference type="ARBA" id="ARBA00023033"/>
    </source>
</evidence>
<keyword evidence="13" id="KW-0812">Transmembrane</keyword>
<evidence type="ECO:0000256" key="7">
    <source>
        <dbReference type="ARBA" id="ARBA00023004"/>
    </source>
</evidence>
<organism evidence="14 15">
    <name type="scientific">Tothia fuscella</name>
    <dbReference type="NCBI Taxonomy" id="1048955"/>
    <lineage>
        <taxon>Eukaryota</taxon>
        <taxon>Fungi</taxon>
        <taxon>Dikarya</taxon>
        <taxon>Ascomycota</taxon>
        <taxon>Pezizomycotina</taxon>
        <taxon>Dothideomycetes</taxon>
        <taxon>Pleosporomycetidae</taxon>
        <taxon>Venturiales</taxon>
        <taxon>Cylindrosympodiaceae</taxon>
        <taxon>Tothia</taxon>
    </lineage>
</organism>
<dbReference type="SUPFAM" id="SSF48264">
    <property type="entry name" value="Cytochrome P450"/>
    <property type="match status" value="1"/>
</dbReference>
<dbReference type="Gene3D" id="1.10.630.10">
    <property type="entry name" value="Cytochrome P450"/>
    <property type="match status" value="1"/>
</dbReference>
<dbReference type="PRINTS" id="PR00465">
    <property type="entry name" value="EP450IV"/>
</dbReference>
<dbReference type="InterPro" id="IPR017972">
    <property type="entry name" value="Cyt_P450_CS"/>
</dbReference>
<keyword evidence="9 13" id="KW-0472">Membrane</keyword>
<dbReference type="Pfam" id="PF00067">
    <property type="entry name" value="p450"/>
    <property type="match status" value="1"/>
</dbReference>
<keyword evidence="6 11" id="KW-0560">Oxidoreductase</keyword>
<keyword evidence="8 11" id="KW-0503">Monooxygenase</keyword>
<evidence type="ECO:0000256" key="3">
    <source>
        <dbReference type="ARBA" id="ARBA00010617"/>
    </source>
</evidence>
<evidence type="ECO:0000256" key="2">
    <source>
        <dbReference type="ARBA" id="ARBA00004370"/>
    </source>
</evidence>
<evidence type="ECO:0000256" key="1">
    <source>
        <dbReference type="ARBA" id="ARBA00001971"/>
    </source>
</evidence>
<gene>
    <name evidence="14" type="ORF">EJ08DRAFT_691358</name>
</gene>
<proteinExistence type="inferred from homology"/>
<evidence type="ECO:0000256" key="5">
    <source>
        <dbReference type="ARBA" id="ARBA00022723"/>
    </source>
</evidence>
<evidence type="ECO:0000256" key="9">
    <source>
        <dbReference type="ARBA" id="ARBA00023136"/>
    </source>
</evidence>
<evidence type="ECO:0000256" key="11">
    <source>
        <dbReference type="RuleBase" id="RU000461"/>
    </source>
</evidence>
<dbReference type="GO" id="GO:0005506">
    <property type="term" value="F:iron ion binding"/>
    <property type="evidence" value="ECO:0007669"/>
    <property type="project" value="InterPro"/>
</dbReference>
<keyword evidence="15" id="KW-1185">Reference proteome</keyword>
<keyword evidence="13" id="KW-1133">Transmembrane helix</keyword>
<dbReference type="GO" id="GO:0008398">
    <property type="term" value="F:sterol 14-demethylase activity"/>
    <property type="evidence" value="ECO:0007669"/>
    <property type="project" value="UniProtKB-ARBA"/>
</dbReference>
<sequence>MALTTAAVVFSIIAAIVTYVVWNVLKQLYLPDSSKPHVVFHWLPLIGSTVYYGMDPYKFFFECREKYGDCFTFVLLGSPTTVFLGTKGNEFILNGKLKDLNAEEVYGPLTKPVFGKGVVYDCLNSKLMDQKRLLGLGLNGDALKSYVPLFVKEVEDFICKSPVFKSTGGVCDISSIMAEITIYTAAGSLQGKELRDKLDGEVSLLYRDLDDGFAPINFVLPWLPIPRNRRRDRAQKKMAEFYLNVVRGRRKRDRTTKEQDMLDILMSSRYRSGEPIPDSEVACLMIALLMGGQHNTSSTGSWIMLRLAHDPPLIEELLQEQLTVLGVSKASDLPPLTYDHMQNLKLHNQMVRETLRLHSPIHSVMRKVKTPMPVEGTDWVIPPSHTLLAAPGFLGRTEENFPNPQVWDPHRWDDPNAGLPQNAQRDSKEDDETIDYGYGAVSLKSIKSPYLPFGGGRHRCVAEKYAYTQLCAILATMVRLLEWEQVDMSKEVPPTDYSSMFSRPVHPAETRWKHRGV</sequence>
<dbReference type="PRINTS" id="PR00385">
    <property type="entry name" value="P450"/>
</dbReference>
<keyword evidence="7 10" id="KW-0408">Iron</keyword>